<dbReference type="Gene3D" id="1.10.630.10">
    <property type="entry name" value="Cytochrome P450"/>
    <property type="match status" value="3"/>
</dbReference>
<keyword evidence="2" id="KW-0349">Heme</keyword>
<keyword evidence="3" id="KW-0479">Metal-binding</keyword>
<dbReference type="Pfam" id="PF00067">
    <property type="entry name" value="p450"/>
    <property type="match status" value="3"/>
</dbReference>
<feature type="region of interest" description="Disordered" evidence="7">
    <location>
        <begin position="1685"/>
        <end position="1744"/>
    </location>
</feature>
<gene>
    <name evidence="8" type="ORF">HU200_064907</name>
</gene>
<dbReference type="EMBL" id="JACEFO010002816">
    <property type="protein sequence ID" value="KAF8648326.1"/>
    <property type="molecule type" value="Genomic_DNA"/>
</dbReference>
<feature type="region of interest" description="Disordered" evidence="7">
    <location>
        <begin position="1554"/>
        <end position="1645"/>
    </location>
</feature>
<organism evidence="8 9">
    <name type="scientific">Digitaria exilis</name>
    <dbReference type="NCBI Taxonomy" id="1010633"/>
    <lineage>
        <taxon>Eukaryota</taxon>
        <taxon>Viridiplantae</taxon>
        <taxon>Streptophyta</taxon>
        <taxon>Embryophyta</taxon>
        <taxon>Tracheophyta</taxon>
        <taxon>Spermatophyta</taxon>
        <taxon>Magnoliopsida</taxon>
        <taxon>Liliopsida</taxon>
        <taxon>Poales</taxon>
        <taxon>Poaceae</taxon>
        <taxon>PACMAD clade</taxon>
        <taxon>Panicoideae</taxon>
        <taxon>Panicodae</taxon>
        <taxon>Paniceae</taxon>
        <taxon>Anthephorinae</taxon>
        <taxon>Digitaria</taxon>
    </lineage>
</organism>
<evidence type="ECO:0000256" key="6">
    <source>
        <dbReference type="ARBA" id="ARBA00023033"/>
    </source>
</evidence>
<dbReference type="GO" id="GO:0004497">
    <property type="term" value="F:monooxygenase activity"/>
    <property type="evidence" value="ECO:0007669"/>
    <property type="project" value="UniProtKB-KW"/>
</dbReference>
<dbReference type="FunFam" id="1.10.630.10:FF:000037">
    <property type="entry name" value="Cytochrome P450 9"/>
    <property type="match status" value="1"/>
</dbReference>
<feature type="region of interest" description="Disordered" evidence="7">
    <location>
        <begin position="1957"/>
        <end position="2016"/>
    </location>
</feature>
<keyword evidence="9" id="KW-1185">Reference proteome</keyword>
<dbReference type="PANTHER" id="PTHR47944">
    <property type="entry name" value="CYTOCHROME P450 98A9"/>
    <property type="match status" value="1"/>
</dbReference>
<evidence type="ECO:0000256" key="1">
    <source>
        <dbReference type="ARBA" id="ARBA00010617"/>
    </source>
</evidence>
<reference evidence="8" key="1">
    <citation type="submission" date="2020-07" db="EMBL/GenBank/DDBJ databases">
        <title>Genome sequence and genetic diversity analysis of an under-domesticated orphan crop, white fonio (Digitaria exilis).</title>
        <authorList>
            <person name="Bennetzen J.L."/>
            <person name="Chen S."/>
            <person name="Ma X."/>
            <person name="Wang X."/>
            <person name="Yssel A.E.J."/>
            <person name="Chaluvadi S.R."/>
            <person name="Johnson M."/>
            <person name="Gangashetty P."/>
            <person name="Hamidou F."/>
            <person name="Sanogo M.D."/>
            <person name="Zwaenepoel A."/>
            <person name="Wallace J."/>
            <person name="Van De Peer Y."/>
            <person name="Van Deynze A."/>
        </authorList>
    </citation>
    <scope>NUCLEOTIDE SEQUENCE</scope>
    <source>
        <tissue evidence="8">Leaves</tissue>
    </source>
</reference>
<feature type="compositionally biased region" description="Basic and acidic residues" evidence="7">
    <location>
        <begin position="1258"/>
        <end position="1268"/>
    </location>
</feature>
<dbReference type="OrthoDB" id="2789670at2759"/>
<dbReference type="InterPro" id="IPR036396">
    <property type="entry name" value="Cyt_P450_sf"/>
</dbReference>
<proteinExistence type="inferred from homology"/>
<sequence>MPEGSPALGASMPSSSTTTLQVLLLMVMLVYLAQTLRPRRKSTCTVPLPPGPSPWPVVGNLPEILPNDKPAFRWIHHVMKETGTDIACVKLGGIHVIPIACPKIAREVLKRHDANFASHALTFASKTFSRGYMDAVMFPSGDHWRKMRRVLASEVVCPSRHAWLHDKRAEEADNLTRYVYNLAEEEGTVVDVRNVARHYCGSVIRRLVFSTRYFGEPQPDGGPGPPEVQHVEAVFASVGLLYSFHVIDYLPWLLGLDLDGHEKMVMEANETVCRLHGTFVDERWRQWKSGERLDGEHEDLLDVLITLKDAEGRPVLSIEEVKALLMDITFAAMDNPSNAVEWALAEMVNCPEMMKKAVEEIDAVLGRTRLVQKSDIPQLNYLKACIREAFRLHPVAPFNVPHVALEDANIAGYHIPKSSHVILSRIGLGRNPGVWDDPLCFNPDRHLAAADPMAEVTLAEYDLRFISFSTGRPMSIMLFGRLLQGFSWSKLAGISAVDLSESRHDIFMANPLVLHAEPRLTVHLYTLAKWAKYDGPVRARTARAQYPIVPGLTRGVCGHDTTNGLLPFVVPSSMQRHNAPSLSLLPSCRPPFSMAPPPSGPLPPHPLSAAPSYPSFPQRRAVDVKIRHHGSDRPWCKGARVMVVWRRATMPNGTAPPLVPEVARHGQARRIVSCLRHAVPQRVTMELLDFFLGILHQQWRLVTATLLVAFALPLLSILLSRSRRRSRCSNPALHLPPGPRKLPFLGNLHQIGPLPHRSLRELARQYGPVMLLRLGSVPTVMVSSPEAAREVMSTHDAHCCSRPSMPGPRRLTYEYKDVAFAPYGDHFRERRKLLILELLSMRRVQAAWDAREAQVDKLVENLTRAGPNPVVLDEHIFSAVDGIIGTVAFGKAYGTEHFQKQLMNILSEAMDMLGSFSAEDFFPNAVGRLIDCLTGLVARRDRIFKRLDSFFDSVIDQHLDHTCNKLHDESSRSDLLQALIELWKDDGSAAPFTREHVKAMLFFRRLKMVVKETFRRDPSIWEDPEVFNPERFKGSKTDFNGTHFEFTPFGSGHRICPGMAKAVANMEFTLANLLYCFDWELPHGVRKEDISMQEAGSLAFQKKMQLVQADQRAIWCDPTNQPVHVWVPQRSRNISHPHPPLRQATAAQESSSRHGADPALGNDAHVGCLPLKPPHHQGCSGVSLLLLVAAVATAVVVGDDSASLIIVQDVITTVLAVGAAVLRWIPRARLEGSFPAWCTGASFSPRTGHPTMTRHKHDSASPRDRPEEPSALTDSQIRAHGKVVVTGILGFHIQPIAAINALLARKPTTRSRHGSAQSSTNCLCCAAFAALLFGLGPILELAMSIYIAVSDVTHALLHRLHPMDPRAAASHTAMMLASSSLSLSTEPPPSTTFLATVPRLDDDASTLCPPPTHAALLFSLPSHATPPSSSPLAPCCTVAIRWPHGDHHLTVRRSGGAGAAVSDADSGSPLVSPRILLAAFTWHPVKIVVAHQRRTRVGLQPPSIDSMDPPPRIGAAWCFLRSDGRIRAGPLPSYDEKPLALSRTFDAAREIHATEGSGNSGSTDAAAYDNNLVQPGKGQQAIATRRESGGCRRHDGGGGRDHGNNDDGSSGDHDGDDGGDGGDHDGDNVDGGELPPAFRGDVSLGAAGRNSSGAAGIRFLHRFGFSGRGDNRVTRNSARRVMFQPGGDWQEVKKKKSSRKKEENRSRPYGVQWPWPKKPEWKGPLPKSRLTRPQAPPMEAAGVHGDGGDGVIRILPIILRLGCTNLRMRPNLECVDSSHTQGKQTLQIKGLDGLHACLFSRPDRDSNATHRRSFLEVAMAGGHGSSSTGGQRNYTMHTLVAAAMFVGLCLLHHQRGLETRIAQGANEAAGGLFKPAVGAVGDIVVPMLLIQRAHVRSSKEDLECRNMPLKLRLHVEPTGEPKAKKKKKSEGAGVGSPHDVLLGVAPPPARDVVAREAPGDELQNDDIQTVLQDDPVTPTRESSLPVYRSPQPAQHPPPTTVEAPAPMPDLMVKMGCPPQDKVQLWKQETDGEASEET</sequence>
<evidence type="ECO:0000256" key="7">
    <source>
        <dbReference type="SAM" id="MobiDB-lite"/>
    </source>
</evidence>
<dbReference type="SUPFAM" id="SSF48264">
    <property type="entry name" value="Cytochrome P450"/>
    <property type="match status" value="2"/>
</dbReference>
<name>A0A834ZZD1_9POAL</name>
<evidence type="ECO:0008006" key="10">
    <source>
        <dbReference type="Google" id="ProtNLM"/>
    </source>
</evidence>
<evidence type="ECO:0000256" key="2">
    <source>
        <dbReference type="ARBA" id="ARBA00022617"/>
    </source>
</evidence>
<feature type="region of interest" description="Disordered" evidence="7">
    <location>
        <begin position="1913"/>
        <end position="1945"/>
    </location>
</feature>
<dbReference type="GO" id="GO:0020037">
    <property type="term" value="F:heme binding"/>
    <property type="evidence" value="ECO:0007669"/>
    <property type="project" value="InterPro"/>
</dbReference>
<evidence type="ECO:0000256" key="5">
    <source>
        <dbReference type="ARBA" id="ARBA00023004"/>
    </source>
</evidence>
<dbReference type="InterPro" id="IPR017972">
    <property type="entry name" value="Cyt_P450_CS"/>
</dbReference>
<feature type="region of interest" description="Disordered" evidence="7">
    <location>
        <begin position="1131"/>
        <end position="1159"/>
    </location>
</feature>
<dbReference type="Proteomes" id="UP000636709">
    <property type="component" value="Unassembled WGS sequence"/>
</dbReference>
<dbReference type="Pfam" id="PF06549">
    <property type="entry name" value="DUF1118"/>
    <property type="match status" value="1"/>
</dbReference>
<dbReference type="PROSITE" id="PS00086">
    <property type="entry name" value="CYTOCHROME_P450"/>
    <property type="match status" value="1"/>
</dbReference>
<dbReference type="InterPro" id="IPR009500">
    <property type="entry name" value="DUF1118"/>
</dbReference>
<evidence type="ECO:0000313" key="8">
    <source>
        <dbReference type="EMBL" id="KAF8648326.1"/>
    </source>
</evidence>
<dbReference type="InterPro" id="IPR002401">
    <property type="entry name" value="Cyt_P450_E_grp-I"/>
</dbReference>
<evidence type="ECO:0000313" key="9">
    <source>
        <dbReference type="Proteomes" id="UP000636709"/>
    </source>
</evidence>
<evidence type="ECO:0000256" key="4">
    <source>
        <dbReference type="ARBA" id="ARBA00023002"/>
    </source>
</evidence>
<feature type="compositionally biased region" description="Basic and acidic residues" evidence="7">
    <location>
        <begin position="1584"/>
        <end position="1613"/>
    </location>
</feature>
<dbReference type="PRINTS" id="PR00463">
    <property type="entry name" value="EP450I"/>
</dbReference>
<dbReference type="PANTHER" id="PTHR47944:SF4">
    <property type="entry name" value="OS09G0441700 PROTEIN"/>
    <property type="match status" value="1"/>
</dbReference>
<feature type="region of interest" description="Disordered" evidence="7">
    <location>
        <begin position="1245"/>
        <end position="1275"/>
    </location>
</feature>
<dbReference type="InterPro" id="IPR001128">
    <property type="entry name" value="Cyt_P450"/>
</dbReference>
<accession>A0A834ZZD1</accession>
<keyword evidence="6" id="KW-0503">Monooxygenase</keyword>
<dbReference type="GO" id="GO:0005506">
    <property type="term" value="F:iron ion binding"/>
    <property type="evidence" value="ECO:0007669"/>
    <property type="project" value="InterPro"/>
</dbReference>
<keyword evidence="5" id="KW-0408">Iron</keyword>
<dbReference type="GO" id="GO:0044550">
    <property type="term" value="P:secondary metabolite biosynthetic process"/>
    <property type="evidence" value="ECO:0007669"/>
    <property type="project" value="UniProtKB-ARBA"/>
</dbReference>
<protein>
    <recommendedName>
        <fullName evidence="10">Cytochrome P450</fullName>
    </recommendedName>
</protein>
<feature type="compositionally biased region" description="Basic and acidic residues" evidence="7">
    <location>
        <begin position="1913"/>
        <end position="1922"/>
    </location>
</feature>
<comment type="similarity">
    <text evidence="1">Belongs to the cytochrome P450 family.</text>
</comment>
<comment type="caution">
    <text evidence="8">The sequence shown here is derived from an EMBL/GenBank/DDBJ whole genome shotgun (WGS) entry which is preliminary data.</text>
</comment>
<keyword evidence="4" id="KW-0560">Oxidoreductase</keyword>
<dbReference type="GO" id="GO:0016705">
    <property type="term" value="F:oxidoreductase activity, acting on paired donors, with incorporation or reduction of molecular oxygen"/>
    <property type="evidence" value="ECO:0007669"/>
    <property type="project" value="InterPro"/>
</dbReference>
<evidence type="ECO:0000256" key="3">
    <source>
        <dbReference type="ARBA" id="ARBA00022723"/>
    </source>
</evidence>